<organism evidence="3">
    <name type="scientific">Oscillatoriales cyanobacterium SpSt-418</name>
    <dbReference type="NCBI Taxonomy" id="2282169"/>
    <lineage>
        <taxon>Bacteria</taxon>
        <taxon>Bacillati</taxon>
        <taxon>Cyanobacteriota</taxon>
        <taxon>Cyanophyceae</taxon>
        <taxon>Oscillatoriophycideae</taxon>
        <taxon>Oscillatoriales</taxon>
    </lineage>
</organism>
<dbReference type="EMBL" id="DSRU01000170">
    <property type="protein sequence ID" value="HFM98429.1"/>
    <property type="molecule type" value="Genomic_DNA"/>
</dbReference>
<protein>
    <submittedName>
        <fullName evidence="3">Glycosyltransferase</fullName>
    </submittedName>
</protein>
<gene>
    <name evidence="3" type="ORF">ENR64_11865</name>
</gene>
<dbReference type="AlphaFoldDB" id="A0A7C3KDI9"/>
<dbReference type="Pfam" id="PF06722">
    <property type="entry name" value="EryCIII-like_C"/>
    <property type="match status" value="1"/>
</dbReference>
<proteinExistence type="predicted"/>
<dbReference type="InterPro" id="IPR010610">
    <property type="entry name" value="EryCIII-like_C"/>
</dbReference>
<feature type="domain" description="Glycosyltransferase family 28 N-terminal" evidence="1">
    <location>
        <begin position="5"/>
        <end position="134"/>
    </location>
</feature>
<dbReference type="InterPro" id="IPR002213">
    <property type="entry name" value="UDP_glucos_trans"/>
</dbReference>
<dbReference type="GO" id="GO:0033072">
    <property type="term" value="P:vancomycin biosynthetic process"/>
    <property type="evidence" value="ECO:0007669"/>
    <property type="project" value="UniProtKB-ARBA"/>
</dbReference>
<dbReference type="FunFam" id="3.40.50.2000:FF:000009">
    <property type="entry name" value="Sterol 3-beta-glucosyltransferase UGT80A2"/>
    <property type="match status" value="1"/>
</dbReference>
<reference evidence="3" key="1">
    <citation type="journal article" date="2020" name="mSystems">
        <title>Genome- and Community-Level Interaction Insights into Carbon Utilization and Element Cycling Functions of Hydrothermarchaeota in Hydrothermal Sediment.</title>
        <authorList>
            <person name="Zhou Z."/>
            <person name="Liu Y."/>
            <person name="Xu W."/>
            <person name="Pan J."/>
            <person name="Luo Z.H."/>
            <person name="Li M."/>
        </authorList>
    </citation>
    <scope>NUCLEOTIDE SEQUENCE [LARGE SCALE GENOMIC DNA]</scope>
    <source>
        <strain evidence="3">SpSt-418</strain>
    </source>
</reference>
<name>A0A7C3KDI9_9CYAN</name>
<feature type="domain" description="Erythromycin biosynthesis protein CIII-like C-terminal" evidence="2">
    <location>
        <begin position="291"/>
        <end position="392"/>
    </location>
</feature>
<evidence type="ECO:0000313" key="3">
    <source>
        <dbReference type="EMBL" id="HFM98429.1"/>
    </source>
</evidence>
<dbReference type="Pfam" id="PF03033">
    <property type="entry name" value="Glyco_transf_28"/>
    <property type="match status" value="1"/>
</dbReference>
<accession>A0A7C3KDI9</accession>
<dbReference type="InterPro" id="IPR004276">
    <property type="entry name" value="GlycoTrans_28_N"/>
</dbReference>
<comment type="caution">
    <text evidence="3">The sequence shown here is derived from an EMBL/GenBank/DDBJ whole genome shotgun (WGS) entry which is preliminary data.</text>
</comment>
<dbReference type="InterPro" id="IPR050426">
    <property type="entry name" value="Glycosyltransferase_28"/>
</dbReference>
<dbReference type="GO" id="GO:0005975">
    <property type="term" value="P:carbohydrate metabolic process"/>
    <property type="evidence" value="ECO:0007669"/>
    <property type="project" value="InterPro"/>
</dbReference>
<dbReference type="CDD" id="cd03784">
    <property type="entry name" value="GT1_Gtf-like"/>
    <property type="match status" value="1"/>
</dbReference>
<sequence length="417" mass="45394">MSKRILILTAGSQGDVQPYVALGQGLKREGFEVLLATDPSFTSLVTGHALDFASVRAPFAQLVQTDTGKAALAGKKSINLKQIMPMLRQMMDDAWEIARQYEPDAVVYHAKPLAGYHIADKLGIPGFVAMALPIYSPTRSFANPIFGGGNYGGWLNYLSYTLFLQASLLPYHRFINQWRQEKLGLPRFRDERSLHGRPVPKLYAYSRYVVPPPADWDESEIATGYWFLDSASDWQPPADLVTFLANGSPPIYVGFGSMASQDAARTTRLVIDAVCQSGQRAVLATGWGGLSTSEVPDTIHILQSAPHDWLFPQCLAVVHHGGAGTTGAGLRAGKPTIICPFFGDQPFWGKRVFELGVGTRPIPQKQLTAMNLAQAIGTVAQDTAMQQRASVLGGKIRAENGVIQAVEVIREQLAEIG</sequence>
<dbReference type="SUPFAM" id="SSF53756">
    <property type="entry name" value="UDP-Glycosyltransferase/glycogen phosphorylase"/>
    <property type="match status" value="1"/>
</dbReference>
<evidence type="ECO:0000259" key="2">
    <source>
        <dbReference type="Pfam" id="PF06722"/>
    </source>
</evidence>
<dbReference type="GO" id="GO:0016758">
    <property type="term" value="F:hexosyltransferase activity"/>
    <property type="evidence" value="ECO:0007669"/>
    <property type="project" value="InterPro"/>
</dbReference>
<evidence type="ECO:0000259" key="1">
    <source>
        <dbReference type="Pfam" id="PF03033"/>
    </source>
</evidence>
<dbReference type="GO" id="GO:0008194">
    <property type="term" value="F:UDP-glycosyltransferase activity"/>
    <property type="evidence" value="ECO:0007669"/>
    <property type="project" value="InterPro"/>
</dbReference>
<dbReference type="PANTHER" id="PTHR48050">
    <property type="entry name" value="STEROL 3-BETA-GLUCOSYLTRANSFERASE"/>
    <property type="match status" value="1"/>
</dbReference>
<keyword evidence="3" id="KW-0808">Transferase</keyword>
<dbReference type="PANTHER" id="PTHR48050:SF13">
    <property type="entry name" value="STEROL 3-BETA-GLUCOSYLTRANSFERASE UGT80A2"/>
    <property type="match status" value="1"/>
</dbReference>
<dbReference type="Gene3D" id="3.40.50.2000">
    <property type="entry name" value="Glycogen Phosphorylase B"/>
    <property type="match status" value="2"/>
</dbReference>